<evidence type="ECO:0000313" key="1">
    <source>
        <dbReference type="EMBL" id="PIV08721.1"/>
    </source>
</evidence>
<comment type="caution">
    <text evidence="1">The sequence shown here is derived from an EMBL/GenBank/DDBJ whole genome shotgun (WGS) entry which is preliminary data.</text>
</comment>
<proteinExistence type="predicted"/>
<dbReference type="InterPro" id="IPR004401">
    <property type="entry name" value="YbaB/EbfC"/>
</dbReference>
<accession>A0A2M7BTA8</accession>
<dbReference type="Gene3D" id="3.30.1310.10">
    <property type="entry name" value="Nucleoid-associated protein YbaB-like domain"/>
    <property type="match status" value="1"/>
</dbReference>
<evidence type="ECO:0008006" key="3">
    <source>
        <dbReference type="Google" id="ProtNLM"/>
    </source>
</evidence>
<dbReference type="EMBL" id="PEVA01000049">
    <property type="protein sequence ID" value="PIV08721.1"/>
    <property type="molecule type" value="Genomic_DNA"/>
</dbReference>
<evidence type="ECO:0000313" key="2">
    <source>
        <dbReference type="Proteomes" id="UP000230119"/>
    </source>
</evidence>
<protein>
    <recommendedName>
        <fullName evidence="3">Nucleoid-associated protein, YbaB/EbfC family</fullName>
    </recommendedName>
</protein>
<dbReference type="GO" id="GO:0003677">
    <property type="term" value="F:DNA binding"/>
    <property type="evidence" value="ECO:0007669"/>
    <property type="project" value="InterPro"/>
</dbReference>
<dbReference type="SUPFAM" id="SSF82607">
    <property type="entry name" value="YbaB-like"/>
    <property type="match status" value="1"/>
</dbReference>
<dbReference type="AlphaFoldDB" id="A0A2M7BTA8"/>
<dbReference type="Pfam" id="PF02575">
    <property type="entry name" value="YbaB_DNA_bd"/>
    <property type="match status" value="1"/>
</dbReference>
<reference evidence="2" key="1">
    <citation type="submission" date="2017-09" db="EMBL/GenBank/DDBJ databases">
        <title>Depth-based differentiation of microbial function through sediment-hosted aquifers and enrichment of novel symbionts in the deep terrestrial subsurface.</title>
        <authorList>
            <person name="Probst A.J."/>
            <person name="Ladd B."/>
            <person name="Jarett J.K."/>
            <person name="Geller-Mcgrath D.E."/>
            <person name="Sieber C.M.K."/>
            <person name="Emerson J.B."/>
            <person name="Anantharaman K."/>
            <person name="Thomas B.C."/>
            <person name="Malmstrom R."/>
            <person name="Stieglmeier M."/>
            <person name="Klingl A."/>
            <person name="Woyke T."/>
            <person name="Ryan C.M."/>
            <person name="Banfield J.F."/>
        </authorList>
    </citation>
    <scope>NUCLEOTIDE SEQUENCE [LARGE SCALE GENOMIC DNA]</scope>
</reference>
<organism evidence="1 2">
    <name type="scientific">Candidatus Roizmanbacteria bacterium CG03_land_8_20_14_0_80_39_12</name>
    <dbReference type="NCBI Taxonomy" id="1974847"/>
    <lineage>
        <taxon>Bacteria</taxon>
        <taxon>Candidatus Roizmaniibacteriota</taxon>
    </lineage>
</organism>
<name>A0A2M7BTA8_9BACT</name>
<gene>
    <name evidence="1" type="ORF">COS52_01230</name>
</gene>
<dbReference type="Proteomes" id="UP000230119">
    <property type="component" value="Unassembled WGS sequence"/>
</dbReference>
<dbReference type="InterPro" id="IPR036894">
    <property type="entry name" value="YbaB-like_sf"/>
</dbReference>
<sequence length="85" mass="9318">MSMLGGLGDLQKLQQQAQKMQAALQQETVVIDKNGVKITMRGDQQILEVEIDGIVENRVAEAVNEAVKKTQELAAKKLIEISQQG</sequence>